<evidence type="ECO:0000313" key="2">
    <source>
        <dbReference type="Proteomes" id="UP000053480"/>
    </source>
</evidence>
<sequence>MPATWDLYELFKRLMREQEEEMNKFFEEMQRTVEGLTPLYTVYEQGEAIYYIVDVPFVDYSTVYVKAESRSLLFSCQDKKGRKYSLRLPIPEKYDKYDIKVENNKSFIRIIIKKAES</sequence>
<reference evidence="1" key="1">
    <citation type="submission" date="2024-07" db="EMBL/GenBank/DDBJ databases">
        <title>Metagenome and Metagenome-Assembled Genomes of Archaea from a hot spring from the geothermal field of Los Azufres, Mexico.</title>
        <authorList>
            <person name="Marin-Paredes R."/>
            <person name="Martinez-Romero E."/>
            <person name="Servin-Garciduenas L.E."/>
        </authorList>
    </citation>
    <scope>NUCLEOTIDE SEQUENCE</scope>
    <source>
        <strain evidence="1">AZ1-454</strain>
    </source>
</reference>
<dbReference type="EMBL" id="JZWS03000005">
    <property type="protein sequence ID" value="MEW9491517.1"/>
    <property type="molecule type" value="Genomic_DNA"/>
</dbReference>
<proteinExistence type="predicted"/>
<dbReference type="Proteomes" id="UP000053480">
    <property type="component" value="Unassembled WGS sequence"/>
</dbReference>
<comment type="caution">
    <text evidence="1">The sequence shown here is derived from an EMBL/GenBank/DDBJ whole genome shotgun (WGS) entry which is preliminary data.</text>
</comment>
<protein>
    <submittedName>
        <fullName evidence="1">Uncharacterized protein</fullName>
    </submittedName>
</protein>
<organism evidence="1 2">
    <name type="scientific">Candidatus Aramenus sulfurataquae</name>
    <dbReference type="NCBI Taxonomy" id="1326980"/>
    <lineage>
        <taxon>Archaea</taxon>
        <taxon>Thermoproteota</taxon>
        <taxon>Thermoprotei</taxon>
        <taxon>Sulfolobales</taxon>
        <taxon>Sulfolobaceae</taxon>
        <taxon>Candidatus Aramenus</taxon>
    </lineage>
</organism>
<accession>A0ACC6TNS6</accession>
<name>A0ACC6TNS6_9CREN</name>
<gene>
    <name evidence="1" type="ORF">TQ35_0004860</name>
</gene>
<evidence type="ECO:0000313" key="1">
    <source>
        <dbReference type="EMBL" id="MEW9491517.1"/>
    </source>
</evidence>